<dbReference type="Pfam" id="PF03435">
    <property type="entry name" value="Sacchrp_dh_NADP"/>
    <property type="match status" value="1"/>
</dbReference>
<evidence type="ECO:0000259" key="1">
    <source>
        <dbReference type="Pfam" id="PF03435"/>
    </source>
</evidence>
<name>A0ABX7NY39_9BACT</name>
<keyword evidence="3" id="KW-1185">Reference proteome</keyword>
<dbReference type="SUPFAM" id="SSF51735">
    <property type="entry name" value="NAD(P)-binding Rossmann-fold domains"/>
    <property type="match status" value="1"/>
</dbReference>
<organism evidence="2 3">
    <name type="scientific">Pyxidicoccus parkwayensis</name>
    <dbReference type="NCBI Taxonomy" id="2813578"/>
    <lineage>
        <taxon>Bacteria</taxon>
        <taxon>Pseudomonadati</taxon>
        <taxon>Myxococcota</taxon>
        <taxon>Myxococcia</taxon>
        <taxon>Myxococcales</taxon>
        <taxon>Cystobacterineae</taxon>
        <taxon>Myxococcaceae</taxon>
        <taxon>Pyxidicoccus</taxon>
    </lineage>
</organism>
<feature type="domain" description="Saccharopine dehydrogenase NADP binding" evidence="1">
    <location>
        <begin position="8"/>
        <end position="124"/>
    </location>
</feature>
<protein>
    <submittedName>
        <fullName evidence="2">Saccharopine dehydrogenase NADP-binding domain-containing protein</fullName>
    </submittedName>
</protein>
<evidence type="ECO:0000313" key="3">
    <source>
        <dbReference type="Proteomes" id="UP000662747"/>
    </source>
</evidence>
<dbReference type="InterPro" id="IPR005097">
    <property type="entry name" value="Sacchrp_dh_NADP-bd"/>
</dbReference>
<dbReference type="PANTHER" id="PTHR43781">
    <property type="entry name" value="SACCHAROPINE DEHYDROGENASE"/>
    <property type="match status" value="1"/>
</dbReference>
<dbReference type="Proteomes" id="UP000662747">
    <property type="component" value="Chromosome"/>
</dbReference>
<dbReference type="RefSeq" id="WP_206723937.1">
    <property type="nucleotide sequence ID" value="NZ_CP071090.1"/>
</dbReference>
<accession>A0ABX7NY39</accession>
<proteinExistence type="predicted"/>
<evidence type="ECO:0000313" key="2">
    <source>
        <dbReference type="EMBL" id="QSQ22360.1"/>
    </source>
</evidence>
<dbReference type="Gene3D" id="3.40.50.720">
    <property type="entry name" value="NAD(P)-binding Rossmann-like Domain"/>
    <property type="match status" value="1"/>
</dbReference>
<gene>
    <name evidence="2" type="ORF">JY651_45790</name>
</gene>
<dbReference type="PANTHER" id="PTHR43781:SF1">
    <property type="entry name" value="SACCHAROPINE DEHYDROGENASE"/>
    <property type="match status" value="1"/>
</dbReference>
<reference evidence="2 3" key="1">
    <citation type="submission" date="2021-02" db="EMBL/GenBank/DDBJ databases">
        <title>De Novo genome assembly of isolated myxobacteria.</title>
        <authorList>
            <person name="Stevens D.C."/>
        </authorList>
    </citation>
    <scope>NUCLEOTIDE SEQUENCE [LARGE SCALE GENOMIC DNA]</scope>
    <source>
        <strain evidence="3">SCPEA02</strain>
    </source>
</reference>
<sequence>MAPSTPLLLYGATGYTGGLLARTAREHGLRPVLGGRDGPRLARLASEWGLEYRVASLEGEDLDAALHGMHAVLHAAGPFSSTSLPMVEACLRAGVHYLDLSGEVSAIEAVRAHDARARGRGVMLLCGVGFDVVPSDCLALGLARQLPGARRLVLGISGLELISRGSLRTVSEGAGQAVLIRQGGQVVGIPPGSRMRELDFGAGPRPCVALSWGDVATAHASTGIPDIEVYCEAIPALRMLLLANRSLGGLLSTPLGRLWMDLQARAFPPGPTEEQRAGRQAVIVAEVEDGAGRRLRGRLRTPEVYGFSCTTAWALAKRVLAGDLEAGFQTPARVYGPELVLSFPGVVRDFP</sequence>
<dbReference type="EMBL" id="CP071090">
    <property type="protein sequence ID" value="QSQ22360.1"/>
    <property type="molecule type" value="Genomic_DNA"/>
</dbReference>
<dbReference type="InterPro" id="IPR036291">
    <property type="entry name" value="NAD(P)-bd_dom_sf"/>
</dbReference>